<reference evidence="1" key="1">
    <citation type="submission" date="2023-10" db="EMBL/GenBank/DDBJ databases">
        <authorList>
            <person name="Rodriguez Cubillos JULIANA M."/>
            <person name="De Vega J."/>
        </authorList>
    </citation>
    <scope>NUCLEOTIDE SEQUENCE</scope>
</reference>
<dbReference type="EMBL" id="CASHSV030000001">
    <property type="protein sequence ID" value="CAJ2631514.1"/>
    <property type="molecule type" value="Genomic_DNA"/>
</dbReference>
<evidence type="ECO:0000313" key="2">
    <source>
        <dbReference type="Proteomes" id="UP001177021"/>
    </source>
</evidence>
<evidence type="ECO:0000313" key="1">
    <source>
        <dbReference type="EMBL" id="CAJ2631514.1"/>
    </source>
</evidence>
<dbReference type="Proteomes" id="UP001177021">
    <property type="component" value="Unassembled WGS sequence"/>
</dbReference>
<keyword evidence="2" id="KW-1185">Reference proteome</keyword>
<name>A0ACB0IGT9_TRIPR</name>
<comment type="caution">
    <text evidence="1">The sequence shown here is derived from an EMBL/GenBank/DDBJ whole genome shotgun (WGS) entry which is preliminary data.</text>
</comment>
<protein>
    <submittedName>
        <fullName evidence="1">Uncharacterized protein</fullName>
    </submittedName>
</protein>
<proteinExistence type="predicted"/>
<accession>A0ACB0IGT9</accession>
<gene>
    <name evidence="1" type="ORF">MILVUS5_LOCUS3027</name>
</gene>
<organism evidence="1 2">
    <name type="scientific">Trifolium pratense</name>
    <name type="common">Red clover</name>
    <dbReference type="NCBI Taxonomy" id="57577"/>
    <lineage>
        <taxon>Eukaryota</taxon>
        <taxon>Viridiplantae</taxon>
        <taxon>Streptophyta</taxon>
        <taxon>Embryophyta</taxon>
        <taxon>Tracheophyta</taxon>
        <taxon>Spermatophyta</taxon>
        <taxon>Magnoliopsida</taxon>
        <taxon>eudicotyledons</taxon>
        <taxon>Gunneridae</taxon>
        <taxon>Pentapetalae</taxon>
        <taxon>rosids</taxon>
        <taxon>fabids</taxon>
        <taxon>Fabales</taxon>
        <taxon>Fabaceae</taxon>
        <taxon>Papilionoideae</taxon>
        <taxon>50 kb inversion clade</taxon>
        <taxon>NPAAA clade</taxon>
        <taxon>Hologalegina</taxon>
        <taxon>IRL clade</taxon>
        <taxon>Trifolieae</taxon>
        <taxon>Trifolium</taxon>
    </lineage>
</organism>
<sequence>MNASSIHSNNNQKCLDMAEINETCSSSQSETTSCSSSQLQKPKVKTKGIAFKRRNPKLTVRRKSNVAAIGFPLGMSFAAVMAQVLYRRDATAEGISPDHLSSMCSSAIKESLSSVFGDKLDGLTRNFEQSFDSTLGTLRLIYESSSSNELHKLNNMRLEIPSSKLIRGDCSRDIVTENGQSRPLSHAHAEIIDQSISREEVRDNFHMESITRDLALHEQSNQMVCFSPTSSGALVNNPVISTFEKSIVEQCRSNDLKTVELGLAMKKMKLKETELALRYDLNDLQRSKLAVEVSKTSFKVEKFKTQLEDTRYGELNKKSVDCLIFGLFIMSFSLFYGAYVYSFERINEAAESCAPPEDESSSWWTPKSVTWFNSSMRVLLCQVRVVFETMFGLLMIIIVAYLLFQRSSALTSQTMPVTFIVLILGIGCGYCGMLCIDTLGGSGYIWLLYWEILCLVHFLSICWTSALYTILHGPITTLQTMKRNTILPYWIRRFLFYAILLVVLPLCCGLMPFASLGQWKDHFMSKVFYVQESEW</sequence>